<dbReference type="InterPro" id="IPR036771">
    <property type="entry name" value="ATPsynth_dsu/esu_N"/>
</dbReference>
<evidence type="ECO:0000256" key="1">
    <source>
        <dbReference type="ARBA" id="ARBA00003543"/>
    </source>
</evidence>
<proteinExistence type="inferred from homology"/>
<evidence type="ECO:0000256" key="5">
    <source>
        <dbReference type="ARBA" id="ARBA00022781"/>
    </source>
</evidence>
<evidence type="ECO:0000256" key="8">
    <source>
        <dbReference type="ARBA" id="ARBA00023196"/>
    </source>
</evidence>
<dbReference type="InterPro" id="IPR020546">
    <property type="entry name" value="ATP_synth_F1_dsu/esu_N"/>
</dbReference>
<evidence type="ECO:0000313" key="10">
    <source>
        <dbReference type="EMBL" id="NDW07114.1"/>
    </source>
</evidence>
<dbReference type="Proteomes" id="UP000469011">
    <property type="component" value="Unassembled WGS sequence"/>
</dbReference>
<dbReference type="RefSeq" id="WP_163465571.1">
    <property type="nucleotide sequence ID" value="NZ_JAAAMG010000024.1"/>
</dbReference>
<comment type="caution">
    <text evidence="10">The sequence shown here is derived from an EMBL/GenBank/DDBJ whole genome shotgun (WGS) entry which is preliminary data.</text>
</comment>
<reference evidence="10 11" key="1">
    <citation type="submission" date="2020-01" db="EMBL/GenBank/DDBJ databases">
        <title>Jiella pacifica sp. nov.</title>
        <authorList>
            <person name="Xue Z."/>
            <person name="Zhu S."/>
            <person name="Chen J."/>
            <person name="Yang J."/>
        </authorList>
    </citation>
    <scope>NUCLEOTIDE SEQUENCE [LARGE SCALE GENOMIC DNA]</scope>
    <source>
        <strain evidence="10 11">40Bstr34</strain>
    </source>
</reference>
<dbReference type="NCBIfam" id="NF009981">
    <property type="entry name" value="PRK13447.1"/>
    <property type="match status" value="1"/>
</dbReference>
<dbReference type="AlphaFoldDB" id="A0A6N9T6T8"/>
<dbReference type="NCBIfam" id="TIGR03166">
    <property type="entry name" value="alt_F1F0_F1_eps"/>
    <property type="match status" value="1"/>
</dbReference>
<dbReference type="Gene3D" id="2.60.15.10">
    <property type="entry name" value="F0F1 ATP synthase delta/epsilon subunit, N-terminal"/>
    <property type="match status" value="1"/>
</dbReference>
<comment type="function">
    <text evidence="1">Produces ATP from ADP in the presence of a proton gradient across the membrane.</text>
</comment>
<keyword evidence="4" id="KW-0813">Transport</keyword>
<name>A0A6N9T6T8_9HYPH</name>
<protein>
    <submittedName>
        <fullName evidence="10">F0F1 ATP synthase subunit epsilon</fullName>
    </submittedName>
</protein>
<evidence type="ECO:0000256" key="6">
    <source>
        <dbReference type="ARBA" id="ARBA00023065"/>
    </source>
</evidence>
<evidence type="ECO:0000256" key="7">
    <source>
        <dbReference type="ARBA" id="ARBA00023136"/>
    </source>
</evidence>
<dbReference type="GO" id="GO:0046933">
    <property type="term" value="F:proton-transporting ATP synthase activity, rotational mechanism"/>
    <property type="evidence" value="ECO:0007669"/>
    <property type="project" value="InterPro"/>
</dbReference>
<feature type="domain" description="ATP synthase F1 complex delta/epsilon subunit N-terminal" evidence="9">
    <location>
        <begin position="1"/>
        <end position="82"/>
    </location>
</feature>
<evidence type="ECO:0000256" key="3">
    <source>
        <dbReference type="ARBA" id="ARBA00005712"/>
    </source>
</evidence>
<comment type="subcellular location">
    <subcellularLocation>
        <location evidence="2">Endomembrane system</location>
        <topology evidence="2">Peripheral membrane protein</topology>
    </subcellularLocation>
</comment>
<comment type="similarity">
    <text evidence="3">Belongs to the ATPase epsilon chain family.</text>
</comment>
<keyword evidence="8" id="KW-0066">ATP synthesis</keyword>
<dbReference type="GO" id="GO:0012505">
    <property type="term" value="C:endomembrane system"/>
    <property type="evidence" value="ECO:0007669"/>
    <property type="project" value="UniProtKB-SubCell"/>
</dbReference>
<organism evidence="10 11">
    <name type="scientific">Jiella pacifica</name>
    <dbReference type="NCBI Taxonomy" id="2696469"/>
    <lineage>
        <taxon>Bacteria</taxon>
        <taxon>Pseudomonadati</taxon>
        <taxon>Pseudomonadota</taxon>
        <taxon>Alphaproteobacteria</taxon>
        <taxon>Hyphomicrobiales</taxon>
        <taxon>Aurantimonadaceae</taxon>
        <taxon>Jiella</taxon>
    </lineage>
</organism>
<keyword evidence="5" id="KW-0375">Hydrogen ion transport</keyword>
<dbReference type="EMBL" id="JAAAMG010000024">
    <property type="protein sequence ID" value="NDW07114.1"/>
    <property type="molecule type" value="Genomic_DNA"/>
</dbReference>
<evidence type="ECO:0000256" key="2">
    <source>
        <dbReference type="ARBA" id="ARBA00004184"/>
    </source>
</evidence>
<evidence type="ECO:0000313" key="11">
    <source>
        <dbReference type="Proteomes" id="UP000469011"/>
    </source>
</evidence>
<keyword evidence="7" id="KW-0472">Membrane</keyword>
<dbReference type="InterPro" id="IPR024037">
    <property type="entry name" value="Alt_ATP_synth_F1_esu"/>
</dbReference>
<accession>A0A6N9T6T8</accession>
<dbReference type="Pfam" id="PF02823">
    <property type="entry name" value="ATP-synt_DE_N"/>
    <property type="match status" value="1"/>
</dbReference>
<evidence type="ECO:0000259" key="9">
    <source>
        <dbReference type="Pfam" id="PF02823"/>
    </source>
</evidence>
<sequence>MRLQIVSPLVVVVDEDEVAAIRAEDESGGFGILAGHADFLTTLAISVVSWTAKGRPRRHCAVRGGVLTVSGGGEVRVATREAVVGDDLTKLHDTVLRQFEANRETERTEHVETTRLQLAAVRQIVRHLRPGPATISRRRS</sequence>
<gene>
    <name evidence="10" type="ORF">GTK09_22105</name>
</gene>
<keyword evidence="8" id="KW-0139">CF(1)</keyword>
<evidence type="ECO:0000256" key="4">
    <source>
        <dbReference type="ARBA" id="ARBA00022448"/>
    </source>
</evidence>
<keyword evidence="11" id="KW-1185">Reference proteome</keyword>
<dbReference type="GO" id="GO:0045259">
    <property type="term" value="C:proton-transporting ATP synthase complex"/>
    <property type="evidence" value="ECO:0007669"/>
    <property type="project" value="UniProtKB-KW"/>
</dbReference>
<dbReference type="InterPro" id="IPR001469">
    <property type="entry name" value="ATP_synth_F1_dsu/esu"/>
</dbReference>
<keyword evidence="6" id="KW-0406">Ion transport</keyword>
<dbReference type="CDD" id="cd12152">
    <property type="entry name" value="F1-ATPase_delta"/>
    <property type="match status" value="1"/>
</dbReference>
<dbReference type="SUPFAM" id="SSF51344">
    <property type="entry name" value="Epsilon subunit of F1F0-ATP synthase N-terminal domain"/>
    <property type="match status" value="1"/>
</dbReference>